<gene>
    <name evidence="2" type="ORF">PCOR1329_LOCUS50090</name>
</gene>
<reference evidence="2" key="1">
    <citation type="submission" date="2023-10" db="EMBL/GenBank/DDBJ databases">
        <authorList>
            <person name="Chen Y."/>
            <person name="Shah S."/>
            <person name="Dougan E. K."/>
            <person name="Thang M."/>
            <person name="Chan C."/>
        </authorList>
    </citation>
    <scope>NUCLEOTIDE SEQUENCE [LARGE SCALE GENOMIC DNA]</scope>
</reference>
<organism evidence="2 3">
    <name type="scientific">Prorocentrum cordatum</name>
    <dbReference type="NCBI Taxonomy" id="2364126"/>
    <lineage>
        <taxon>Eukaryota</taxon>
        <taxon>Sar</taxon>
        <taxon>Alveolata</taxon>
        <taxon>Dinophyceae</taxon>
        <taxon>Prorocentrales</taxon>
        <taxon>Prorocentraceae</taxon>
        <taxon>Prorocentrum</taxon>
    </lineage>
</organism>
<accession>A0ABN9UQA8</accession>
<keyword evidence="3" id="KW-1185">Reference proteome</keyword>
<dbReference type="Proteomes" id="UP001189429">
    <property type="component" value="Unassembled WGS sequence"/>
</dbReference>
<comment type="caution">
    <text evidence="2">The sequence shown here is derived from an EMBL/GenBank/DDBJ whole genome shotgun (WGS) entry which is preliminary data.</text>
</comment>
<evidence type="ECO:0008006" key="4">
    <source>
        <dbReference type="Google" id="ProtNLM"/>
    </source>
</evidence>
<evidence type="ECO:0000313" key="2">
    <source>
        <dbReference type="EMBL" id="CAK0861406.1"/>
    </source>
</evidence>
<protein>
    <recommendedName>
        <fullName evidence="4">RNA helicase</fullName>
    </recommendedName>
</protein>
<feature type="region of interest" description="Disordered" evidence="1">
    <location>
        <begin position="1"/>
        <end position="46"/>
    </location>
</feature>
<name>A0ABN9UQA8_9DINO</name>
<proteinExistence type="predicted"/>
<dbReference type="EMBL" id="CAUYUJ010016060">
    <property type="protein sequence ID" value="CAK0861406.1"/>
    <property type="molecule type" value="Genomic_DNA"/>
</dbReference>
<sequence length="283" mass="29867">MSGSRPSFYPPRGTGSLGSRRPAANARPTRGGRIGAAAPGMPLEQDPTQHMHMMQESMRKELLAWKSPVQLAKLISNAKPPETMPWRPPVPGDQVAISGMRRRPELNGARAEVLGNEADEFGRVVVRVFDGTRAHKMRVQPFKLLPTGPQASAAAGSAGRAGAQQARCPLPLGGCRRGQRASGAAVPGCARGRAVGEPAVRRWPQRALRGGAVGGAERRHEAPAGRHPERLRIGAAALTLTLARARAPAGGSSASRWAPRLSSAARHLQTPVAPSRCGGHTAW</sequence>
<evidence type="ECO:0000313" key="3">
    <source>
        <dbReference type="Proteomes" id="UP001189429"/>
    </source>
</evidence>
<evidence type="ECO:0000256" key="1">
    <source>
        <dbReference type="SAM" id="MobiDB-lite"/>
    </source>
</evidence>